<protein>
    <submittedName>
        <fullName evidence="2">Fibronectin type III domain-containing protein</fullName>
    </submittedName>
</protein>
<dbReference type="RefSeq" id="WP_135350119.1">
    <property type="nucleotide sequence ID" value="NZ_SRJD01000041.1"/>
</dbReference>
<dbReference type="CDD" id="cd00063">
    <property type="entry name" value="FN3"/>
    <property type="match status" value="1"/>
</dbReference>
<dbReference type="Gene3D" id="2.60.40.10">
    <property type="entry name" value="Immunoglobulins"/>
    <property type="match status" value="1"/>
</dbReference>
<gene>
    <name evidence="2" type="ORF">E4665_17665</name>
</gene>
<dbReference type="InterPro" id="IPR013783">
    <property type="entry name" value="Ig-like_fold"/>
</dbReference>
<comment type="caution">
    <text evidence="2">The sequence shown here is derived from an EMBL/GenBank/DDBJ whole genome shotgun (WGS) entry which is preliminary data.</text>
</comment>
<dbReference type="SUPFAM" id="SSF49265">
    <property type="entry name" value="Fibronectin type III"/>
    <property type="match status" value="1"/>
</dbReference>
<dbReference type="InterPro" id="IPR036116">
    <property type="entry name" value="FN3_sf"/>
</dbReference>
<evidence type="ECO:0000313" key="2">
    <source>
        <dbReference type="EMBL" id="TGA95713.1"/>
    </source>
</evidence>
<dbReference type="InterPro" id="IPR003961">
    <property type="entry name" value="FN3_dom"/>
</dbReference>
<sequence>MQQKTYNVYQDGVKIKSGLIDPSFTVHNVQPGSTHQFQVSAQNNMGESTLSDPISVTFPAGDAL</sequence>
<dbReference type="Proteomes" id="UP000298347">
    <property type="component" value="Unassembled WGS sequence"/>
</dbReference>
<keyword evidence="3" id="KW-1185">Reference proteome</keyword>
<evidence type="ECO:0000313" key="3">
    <source>
        <dbReference type="Proteomes" id="UP000298347"/>
    </source>
</evidence>
<accession>A0A4Z0GGL4</accession>
<organism evidence="2 3">
    <name type="scientific">Sporolactobacillus shoreae</name>
    <dbReference type="NCBI Taxonomy" id="1465501"/>
    <lineage>
        <taxon>Bacteria</taxon>
        <taxon>Bacillati</taxon>
        <taxon>Bacillota</taxon>
        <taxon>Bacilli</taxon>
        <taxon>Bacillales</taxon>
        <taxon>Sporolactobacillaceae</taxon>
        <taxon>Sporolactobacillus</taxon>
    </lineage>
</organism>
<feature type="domain" description="Fibronectin type-III" evidence="1">
    <location>
        <begin position="1"/>
        <end position="61"/>
    </location>
</feature>
<name>A0A4Z0GGL4_9BACL</name>
<dbReference type="OrthoDB" id="2706470at2"/>
<dbReference type="EMBL" id="SRJD01000041">
    <property type="protein sequence ID" value="TGA95713.1"/>
    <property type="molecule type" value="Genomic_DNA"/>
</dbReference>
<evidence type="ECO:0000259" key="1">
    <source>
        <dbReference type="PROSITE" id="PS50853"/>
    </source>
</evidence>
<dbReference type="PROSITE" id="PS50853">
    <property type="entry name" value="FN3"/>
    <property type="match status" value="1"/>
</dbReference>
<proteinExistence type="predicted"/>
<dbReference type="AlphaFoldDB" id="A0A4Z0GGL4"/>
<reference evidence="2 3" key="1">
    <citation type="journal article" date="2015" name="Int. J. Syst. Evol. Microbiol.">
        <title>Sporolactobacillus shoreae sp. nov. and Sporolactobacillus spathodeae sp. nov., two spore-forming lactic acid bacteria isolated from tree barks in Thailand.</title>
        <authorList>
            <person name="Thamacharoensuk T."/>
            <person name="Kitahara M."/>
            <person name="Ohkuma M."/>
            <person name="Thongchul N."/>
            <person name="Tanasupawat S."/>
        </authorList>
    </citation>
    <scope>NUCLEOTIDE SEQUENCE [LARGE SCALE GENOMIC DNA]</scope>
    <source>
        <strain evidence="2 3">BK92</strain>
    </source>
</reference>